<evidence type="ECO:0000259" key="3">
    <source>
        <dbReference type="Pfam" id="PF23395"/>
    </source>
</evidence>
<feature type="domain" description="SAM-like" evidence="3">
    <location>
        <begin position="812"/>
        <end position="879"/>
    </location>
</feature>
<dbReference type="Pfam" id="PF23394">
    <property type="entry name" value="DUF7102"/>
    <property type="match status" value="1"/>
</dbReference>
<dbReference type="Pfam" id="PF23395">
    <property type="entry name" value="SAM_6"/>
    <property type="match status" value="1"/>
</dbReference>
<feature type="domain" description="DUF7102" evidence="2">
    <location>
        <begin position="633"/>
        <end position="798"/>
    </location>
</feature>
<name>A0A438MRQ2_EXOME</name>
<evidence type="ECO:0000313" key="4">
    <source>
        <dbReference type="EMBL" id="RVX66313.1"/>
    </source>
</evidence>
<sequence length="891" mass="100538">MMSTPPVLAYARHHGLCIDHAAEDVLQLLNILAPIPGNDDLEDSKHLAQDLQQFKLDFEEPKIKLTREEGILLANILRPPSDFQINWSDFLPDPRRKQKLKMEVPILATDHDRDVEEFKQEMKSRRDEDFDMDWANAKVKESLCGVNKMMDSEKLVVTREAMVNLSRILNPEWTEEDKKRIYHQPCKKAKQSPELQFSTPILSPQDSPFQVAFTPSEAPDMNPDMEDFANVTLDPEESIPTKHRKAIYQVEDGIFHQNNEPLHIFDLFSGPSVETVGQDKEIKSYVEDRISHTAGDQLQTRSTPLSQAFGDMNEKPQHESLVKETCLEREGMMTVSESPKSSPAELGVVEISGANASTLKCQGLMLLSDIEMDANFMEFIDTAALSMDGIIAPEKTKSPHSYQSPSPVVRSQNLGETPKSIEVDETSNLGLFDDDGDVASQVVEETDMIESTFCTPKRSVPSKRIREKEALLTGQVNSNSSIHHLNSIAVERPVTINGDSSCRKRARKMNVDSFAQSNMSQMKRTPSEVEELTTSNKRRPRPSKTEYNHPSFSASGALDTFLQLRGSKLLAPKKRSDLELGQQPVQSLSRLTQNWNSMNDDSHSTLTQVPRTPLQEVDIDDPCPEIKDLDWPRSIVVNSTMLKSHRTLAKMLDDQADKSNPLTAIYREMRESTSRGSGEFPDIILNPRTCLLYTNIQALSQKSLPGKFAHRFDGLIYNRIERLAQQYDHVCVMVTVPTTTAGKFDVPIQVMNQFSGFCSRSVGSKVRPIWVMAQGDTRINNAKVYQWTRALITKYAYPVAPCGPGNTVRLLHDETLWELFLIRAGLNPMASQVVIGSLRRREDEQAWGLRKFVQMDGEQRTKMFGHVIGARAIERINVVIEGKWTKGGWET</sequence>
<dbReference type="InterPro" id="IPR055528">
    <property type="entry name" value="DUF7102"/>
</dbReference>
<dbReference type="OrthoDB" id="3647246at2759"/>
<feature type="region of interest" description="Disordered" evidence="1">
    <location>
        <begin position="515"/>
        <end position="552"/>
    </location>
</feature>
<dbReference type="EMBL" id="NAJM01000064">
    <property type="protein sequence ID" value="RVX66313.1"/>
    <property type="molecule type" value="Genomic_DNA"/>
</dbReference>
<dbReference type="Proteomes" id="UP000288859">
    <property type="component" value="Unassembled WGS sequence"/>
</dbReference>
<evidence type="ECO:0000256" key="1">
    <source>
        <dbReference type="SAM" id="MobiDB-lite"/>
    </source>
</evidence>
<evidence type="ECO:0000259" key="2">
    <source>
        <dbReference type="Pfam" id="PF23394"/>
    </source>
</evidence>
<gene>
    <name evidence="4" type="ORF">B0A52_09744</name>
</gene>
<dbReference type="AlphaFoldDB" id="A0A438MRQ2"/>
<accession>A0A438MRQ2</accession>
<feature type="compositionally biased region" description="Polar residues" evidence="1">
    <location>
        <begin position="515"/>
        <end position="524"/>
    </location>
</feature>
<dbReference type="InterPro" id="IPR057559">
    <property type="entry name" value="SAM_6"/>
</dbReference>
<proteinExistence type="predicted"/>
<comment type="caution">
    <text evidence="4">The sequence shown here is derived from an EMBL/GenBank/DDBJ whole genome shotgun (WGS) entry which is preliminary data.</text>
</comment>
<protein>
    <submittedName>
        <fullName evidence="4">Uncharacterized protein</fullName>
    </submittedName>
</protein>
<evidence type="ECO:0000313" key="5">
    <source>
        <dbReference type="Proteomes" id="UP000288859"/>
    </source>
</evidence>
<organism evidence="4 5">
    <name type="scientific">Exophiala mesophila</name>
    <name type="common">Black yeast-like fungus</name>
    <dbReference type="NCBI Taxonomy" id="212818"/>
    <lineage>
        <taxon>Eukaryota</taxon>
        <taxon>Fungi</taxon>
        <taxon>Dikarya</taxon>
        <taxon>Ascomycota</taxon>
        <taxon>Pezizomycotina</taxon>
        <taxon>Eurotiomycetes</taxon>
        <taxon>Chaetothyriomycetidae</taxon>
        <taxon>Chaetothyriales</taxon>
        <taxon>Herpotrichiellaceae</taxon>
        <taxon>Exophiala</taxon>
    </lineage>
</organism>
<reference evidence="4 5" key="1">
    <citation type="submission" date="2017-03" db="EMBL/GenBank/DDBJ databases">
        <title>Genomes of endolithic fungi from Antarctica.</title>
        <authorList>
            <person name="Coleine C."/>
            <person name="Masonjones S."/>
            <person name="Stajich J.E."/>
        </authorList>
    </citation>
    <scope>NUCLEOTIDE SEQUENCE [LARGE SCALE GENOMIC DNA]</scope>
    <source>
        <strain evidence="4 5">CCFEE 6314</strain>
    </source>
</reference>